<dbReference type="Gene3D" id="3.40.366.10">
    <property type="entry name" value="Malonyl-Coenzyme A Acyl Carrier Protein, domain 2"/>
    <property type="match status" value="1"/>
</dbReference>
<dbReference type="InterPro" id="IPR049552">
    <property type="entry name" value="PKS_DH_N"/>
</dbReference>
<gene>
    <name evidence="14" type="ORF">CLV63_1442</name>
</gene>
<dbReference type="SMART" id="SM00823">
    <property type="entry name" value="PKS_PP"/>
    <property type="match status" value="1"/>
</dbReference>
<dbReference type="InterPro" id="IPR014030">
    <property type="entry name" value="Ketoacyl_synth_N"/>
</dbReference>
<dbReference type="Gene3D" id="3.30.70.3290">
    <property type="match status" value="1"/>
</dbReference>
<dbReference type="InterPro" id="IPR016039">
    <property type="entry name" value="Thiolase-like"/>
</dbReference>
<dbReference type="InterPro" id="IPR015083">
    <property type="entry name" value="NorB/c/GfsB-D-like_docking"/>
</dbReference>
<dbReference type="InterPro" id="IPR016036">
    <property type="entry name" value="Malonyl_transacylase_ACP-bd"/>
</dbReference>
<dbReference type="InterPro" id="IPR020807">
    <property type="entry name" value="PKS_DH"/>
</dbReference>
<dbReference type="PROSITE" id="PS00012">
    <property type="entry name" value="PHOSPHOPANTETHEINE"/>
    <property type="match status" value="1"/>
</dbReference>
<dbReference type="InterPro" id="IPR009081">
    <property type="entry name" value="PP-bd_ACP"/>
</dbReference>
<dbReference type="CDD" id="cd00833">
    <property type="entry name" value="PKS"/>
    <property type="match status" value="1"/>
</dbReference>
<feature type="region of interest" description="Disordered" evidence="10">
    <location>
        <begin position="434"/>
        <end position="461"/>
    </location>
</feature>
<feature type="domain" description="Ketosynthase family 3 (KS3)" evidence="12">
    <location>
        <begin position="33"/>
        <end position="433"/>
    </location>
</feature>
<keyword evidence="6" id="KW-0045">Antibiotic biosynthesis</keyword>
<dbReference type="Gene3D" id="3.40.47.10">
    <property type="match status" value="1"/>
</dbReference>
<dbReference type="InterPro" id="IPR020806">
    <property type="entry name" value="PKS_PP-bd"/>
</dbReference>
<dbReference type="Proteomes" id="UP000240542">
    <property type="component" value="Unassembled WGS sequence"/>
</dbReference>
<evidence type="ECO:0000256" key="1">
    <source>
        <dbReference type="ARBA" id="ARBA00001957"/>
    </source>
</evidence>
<evidence type="ECO:0000259" key="11">
    <source>
        <dbReference type="PROSITE" id="PS50075"/>
    </source>
</evidence>
<evidence type="ECO:0000256" key="4">
    <source>
        <dbReference type="ARBA" id="ARBA00022553"/>
    </source>
</evidence>
<feature type="compositionally biased region" description="Low complexity" evidence="10">
    <location>
        <begin position="438"/>
        <end position="461"/>
    </location>
</feature>
<evidence type="ECO:0000256" key="7">
    <source>
        <dbReference type="ARBA" id="ARBA00023268"/>
    </source>
</evidence>
<evidence type="ECO:0000313" key="14">
    <source>
        <dbReference type="EMBL" id="PSK82109.1"/>
    </source>
</evidence>
<dbReference type="InterPro" id="IPR016035">
    <property type="entry name" value="Acyl_Trfase/lysoPLipase"/>
</dbReference>
<feature type="region of interest" description="N-terminal hotdog fold" evidence="9">
    <location>
        <begin position="924"/>
        <end position="1061"/>
    </location>
</feature>
<feature type="domain" description="Carrier" evidence="11">
    <location>
        <begin position="1817"/>
        <end position="1892"/>
    </location>
</feature>
<dbReference type="Pfam" id="PF08659">
    <property type="entry name" value="KR"/>
    <property type="match status" value="1"/>
</dbReference>
<comment type="cofactor">
    <cofactor evidence="1">
        <name>pantetheine 4'-phosphate</name>
        <dbReference type="ChEBI" id="CHEBI:47942"/>
    </cofactor>
</comment>
<dbReference type="Gene3D" id="3.10.129.110">
    <property type="entry name" value="Polyketide synthase dehydratase"/>
    <property type="match status" value="1"/>
</dbReference>
<dbReference type="SMART" id="SM00822">
    <property type="entry name" value="PKS_KR"/>
    <property type="match status" value="1"/>
</dbReference>
<dbReference type="InterPro" id="IPR049900">
    <property type="entry name" value="PKS_mFAS_DH"/>
</dbReference>
<dbReference type="InterPro" id="IPR050091">
    <property type="entry name" value="PKS_NRPS_Biosynth_Enz"/>
</dbReference>
<dbReference type="Gene3D" id="1.10.1200.10">
    <property type="entry name" value="ACP-like"/>
    <property type="match status" value="1"/>
</dbReference>
<dbReference type="InterPro" id="IPR042104">
    <property type="entry name" value="PKS_dehydratase_sf"/>
</dbReference>
<feature type="compositionally biased region" description="Low complexity" evidence="10">
    <location>
        <begin position="1283"/>
        <end position="1300"/>
    </location>
</feature>
<evidence type="ECO:0000256" key="3">
    <source>
        <dbReference type="ARBA" id="ARBA00022450"/>
    </source>
</evidence>
<dbReference type="InterPro" id="IPR013968">
    <property type="entry name" value="PKS_KR"/>
</dbReference>
<evidence type="ECO:0000256" key="9">
    <source>
        <dbReference type="PROSITE-ProRule" id="PRU01363"/>
    </source>
</evidence>
<comment type="caution">
    <text evidence="14">The sequence shown here is derived from an EMBL/GenBank/DDBJ whole genome shotgun (WGS) entry which is preliminary data.</text>
</comment>
<dbReference type="OrthoDB" id="4537517at2"/>
<dbReference type="Pfam" id="PF21089">
    <property type="entry name" value="PKS_DH_N"/>
    <property type="match status" value="1"/>
</dbReference>
<feature type="domain" description="PKS/mFAS DH" evidence="13">
    <location>
        <begin position="924"/>
        <end position="1251"/>
    </location>
</feature>
<dbReference type="Pfam" id="PF00550">
    <property type="entry name" value="PP-binding"/>
    <property type="match status" value="1"/>
</dbReference>
<dbReference type="Pfam" id="PF02801">
    <property type="entry name" value="Ketoacyl-synt_C"/>
    <property type="match status" value="1"/>
</dbReference>
<protein>
    <submittedName>
        <fullName evidence="14">Acyl transferase domain-containing protein</fullName>
    </submittedName>
</protein>
<evidence type="ECO:0000256" key="8">
    <source>
        <dbReference type="ARBA" id="ARBA00023315"/>
    </source>
</evidence>
<dbReference type="InterPro" id="IPR032821">
    <property type="entry name" value="PKS_assoc"/>
</dbReference>
<accession>A0A2P8CAW3</accession>
<dbReference type="GO" id="GO:0004315">
    <property type="term" value="F:3-oxoacyl-[acyl-carrier-protein] synthase activity"/>
    <property type="evidence" value="ECO:0007669"/>
    <property type="project" value="InterPro"/>
</dbReference>
<evidence type="ECO:0000313" key="15">
    <source>
        <dbReference type="Proteomes" id="UP000240542"/>
    </source>
</evidence>
<keyword evidence="7" id="KW-0511">Multifunctional enzyme</keyword>
<evidence type="ECO:0000256" key="5">
    <source>
        <dbReference type="ARBA" id="ARBA00022679"/>
    </source>
</evidence>
<dbReference type="PANTHER" id="PTHR43775">
    <property type="entry name" value="FATTY ACID SYNTHASE"/>
    <property type="match status" value="1"/>
</dbReference>
<proteinExistence type="predicted"/>
<feature type="region of interest" description="Disordered" evidence="10">
    <location>
        <begin position="1267"/>
        <end position="1341"/>
    </location>
</feature>
<dbReference type="Pfam" id="PF08990">
    <property type="entry name" value="Docking"/>
    <property type="match status" value="1"/>
</dbReference>
<dbReference type="SMART" id="SM00826">
    <property type="entry name" value="PKS_DH"/>
    <property type="match status" value="1"/>
</dbReference>
<dbReference type="PROSITE" id="PS52004">
    <property type="entry name" value="KS3_2"/>
    <property type="match status" value="1"/>
</dbReference>
<feature type="region of interest" description="C-terminal hotdog fold" evidence="9">
    <location>
        <begin position="1074"/>
        <end position="1251"/>
    </location>
</feature>
<comment type="pathway">
    <text evidence="2">Antibiotic biosynthesis.</text>
</comment>
<dbReference type="PROSITE" id="PS00606">
    <property type="entry name" value="KS3_1"/>
    <property type="match status" value="1"/>
</dbReference>
<dbReference type="RefSeq" id="WP_106587051.1">
    <property type="nucleotide sequence ID" value="NZ_PYGA01000044.1"/>
</dbReference>
<dbReference type="InterPro" id="IPR057326">
    <property type="entry name" value="KR_dom"/>
</dbReference>
<organism evidence="14 15">
    <name type="scientific">Murinocardiopsis flavida</name>
    <dbReference type="NCBI Taxonomy" id="645275"/>
    <lineage>
        <taxon>Bacteria</taxon>
        <taxon>Bacillati</taxon>
        <taxon>Actinomycetota</taxon>
        <taxon>Actinomycetes</taxon>
        <taxon>Streptosporangiales</taxon>
        <taxon>Nocardiopsidaceae</taxon>
        <taxon>Murinocardiopsis</taxon>
    </lineage>
</organism>
<evidence type="ECO:0000256" key="6">
    <source>
        <dbReference type="ARBA" id="ARBA00023194"/>
    </source>
</evidence>
<dbReference type="Pfam" id="PF00698">
    <property type="entry name" value="Acyl_transf_1"/>
    <property type="match status" value="1"/>
</dbReference>
<feature type="active site" description="Proton acceptor; for dehydratase activity" evidence="9">
    <location>
        <position position="956"/>
    </location>
</feature>
<dbReference type="PROSITE" id="PS50075">
    <property type="entry name" value="CARRIER"/>
    <property type="match status" value="1"/>
</dbReference>
<dbReference type="InterPro" id="IPR036736">
    <property type="entry name" value="ACP-like_sf"/>
</dbReference>
<feature type="active site" description="Proton donor; for dehydratase activity" evidence="9">
    <location>
        <position position="1134"/>
    </location>
</feature>
<dbReference type="SMART" id="SM00825">
    <property type="entry name" value="PKS_KS"/>
    <property type="match status" value="1"/>
</dbReference>
<dbReference type="GO" id="GO:0004312">
    <property type="term" value="F:fatty acid synthase activity"/>
    <property type="evidence" value="ECO:0007669"/>
    <property type="project" value="TreeGrafter"/>
</dbReference>
<dbReference type="InterPro" id="IPR020841">
    <property type="entry name" value="PKS_Beta-ketoAc_synthase_dom"/>
</dbReference>
<evidence type="ECO:0000259" key="13">
    <source>
        <dbReference type="PROSITE" id="PS52019"/>
    </source>
</evidence>
<evidence type="ECO:0000256" key="2">
    <source>
        <dbReference type="ARBA" id="ARBA00004792"/>
    </source>
</evidence>
<dbReference type="Pfam" id="PF00109">
    <property type="entry name" value="ketoacyl-synt"/>
    <property type="match status" value="1"/>
</dbReference>
<dbReference type="CDD" id="cd08956">
    <property type="entry name" value="KR_3_FAS_SDR_x"/>
    <property type="match status" value="1"/>
</dbReference>
<dbReference type="SUPFAM" id="SSF55048">
    <property type="entry name" value="Probable ACP-binding domain of malonyl-CoA ACP transacylase"/>
    <property type="match status" value="1"/>
</dbReference>
<dbReference type="InterPro" id="IPR049551">
    <property type="entry name" value="PKS_DH_C"/>
</dbReference>
<dbReference type="InterPro" id="IPR014031">
    <property type="entry name" value="Ketoacyl_synth_C"/>
</dbReference>
<dbReference type="FunFam" id="3.40.47.10:FF:000019">
    <property type="entry name" value="Polyketide synthase type I"/>
    <property type="match status" value="1"/>
</dbReference>
<dbReference type="Gene3D" id="3.40.50.720">
    <property type="entry name" value="NAD(P)-binding Rossmann-like Domain"/>
    <property type="match status" value="1"/>
</dbReference>
<dbReference type="GO" id="GO:0006633">
    <property type="term" value="P:fatty acid biosynthetic process"/>
    <property type="evidence" value="ECO:0007669"/>
    <property type="project" value="InterPro"/>
</dbReference>
<dbReference type="InterPro" id="IPR036291">
    <property type="entry name" value="NAD(P)-bd_dom_sf"/>
</dbReference>
<reference evidence="14 15" key="1">
    <citation type="submission" date="2018-03" db="EMBL/GenBank/DDBJ databases">
        <title>Genomic Encyclopedia of Archaeal and Bacterial Type Strains, Phase II (KMG-II): from individual species to whole genera.</title>
        <authorList>
            <person name="Goeker M."/>
        </authorList>
    </citation>
    <scope>NUCLEOTIDE SEQUENCE [LARGE SCALE GENOMIC DNA]</scope>
    <source>
        <strain evidence="14 15">DSM 45312</strain>
    </source>
</reference>
<dbReference type="GO" id="GO:0033068">
    <property type="term" value="P:macrolide biosynthetic process"/>
    <property type="evidence" value="ECO:0007669"/>
    <property type="project" value="UniProtKB-ARBA"/>
</dbReference>
<dbReference type="SUPFAM" id="SSF52151">
    <property type="entry name" value="FabD/lysophospholipase-like"/>
    <property type="match status" value="1"/>
</dbReference>
<keyword evidence="8" id="KW-0012">Acyltransferase</keyword>
<dbReference type="InterPro" id="IPR055123">
    <property type="entry name" value="SpnB-like_Rossmann"/>
</dbReference>
<dbReference type="InterPro" id="IPR018201">
    <property type="entry name" value="Ketoacyl_synth_AS"/>
</dbReference>
<keyword evidence="4" id="KW-0597">Phosphoprotein</keyword>
<dbReference type="InterPro" id="IPR001227">
    <property type="entry name" value="Ac_transferase_dom_sf"/>
</dbReference>
<dbReference type="Pfam" id="PF14765">
    <property type="entry name" value="PS-DH"/>
    <property type="match status" value="1"/>
</dbReference>
<dbReference type="SUPFAM" id="SSF51735">
    <property type="entry name" value="NAD(P)-binding Rossmann-fold domains"/>
    <property type="match status" value="2"/>
</dbReference>
<keyword evidence="3" id="KW-0596">Phosphopantetheine</keyword>
<sequence>MADEAKLVEYLKRVTTDLRKANQRLEELEEGAREPIAIVGMACRYPGGVRSPEDLWRLVAEGGEGITAFPAERGWQVGGDVPRVGGFLHDAGDFDPDHFGISPHDAHSMDPQQRLLLETAWEAFERAGVPPSAVRGTRTGVFAGLMYHDYTDGAVGSLATGRVAYTFGLEGPAVTVDTACSSSLVALHTAVRSLRAGECDLALAGGVTVMATPSTFVEFARQGGLSPDGRCRSFGASADGTGWSEGVGLLLVERLSDARRNGHPVLAVVRGSAINQDGASNGLTAPNGPAQERVIADALTDAGVSADGVDAVEGHGTGTRLGDPIEAQALLATYGQGRAHDRPLRLGSVKSNIGHTQAAAGVAGVIKMVQAMRHGVLPRTLHADEPSPFVEWRSGAVELLTAERDWPAGRRPRRAGVSSFGISGTNAHIVLEEAGEDPGTSGTSGTPGLPEAPEVAGAGDAGGAAAPAGAVAQPLPFVVSGRSRDAVRAQAGRLRDHLAEHPGARPVDVAYSLATTRAALEHRAVVVASDRQALLHGLSAVAEGTAAPHVVQGAVRRRGKTAVLFSGQGAQRAGMGRELAAAFPVFADAFDAVCAVLDGHLDRPLRQVLWDDEGGDPDPGLVDRTDFAQAGLFAFEVALYRLAESWGLRPDFVLGHSAGELAAAHVAGVWSLGDAASLVAARGRLMRSLPAGGAMVAVAATEAEIRPYLNGGVDLAAVNGPESVVISGAADAVQEVAASFRAQGRKTSRPRISNGFHSALMEPILPDLRKVAETLGYAEPAIPVVSNISGGPAPELTTPGYWARHAREPVRFGDSIGFLRSAGVTRFVELGPDAVLSGLVARNVDDDAVLAVPAQRAGRSEADEVVAALGALHVSGAAMDWAGRFAGTGARRTDLPTHAFQRKRYWAPARRADAAPPGRAAARHPFAASVIELPEPDAVLLTGSLSTAAAPWLADHNVLERRVVPGAALAELAMYAGDQVGCGALRELVLHAPMVLPDGGDGGGGGSGDGSVPGALDVRVSVAAPDEQGAHAVTVHARPDTGDAEWTRHATGVLAPSAPATGLSVPAAWPPPSAAQVDPDELYRRLTGAGLDYGPRFRGVQAAWRDGDELFAEVAPAAPLTDADRFHLHPALLDAALHVLAAAGEDELLAVAGEEELLAAAGEEELLAVAEEDELLATAGEEGEPASGGRPRLPFEWRDAAVHATGATALRVRLRRLRTDVYAIAIADESGRPVATVGSLALRRVPEGGFSSGRPQTLYRVAWAPADAAPSGGGADPVPPAAPQASAAPGEPSAGPPVAALAGHAPQSATGGPTASHVPPSSPGQVRHQTPPPSAAQARHQPLSPAVLAVIGAATSPGVSDLVRDLADGDADNGPAPDVRCHPSVAALAEAVAAGAAAPAAVLVPLAPQAGGYGVPGGVRAAADAALAAVRAWPADGPLAEARLGFVTTGAVATGDFPAPIDLVSAPVWGLIRSAQSEHPGRFMLVDVDGDPASHRALPAVMRGGEPQAAVRSGQVHAPRLAPVTEEAADRWPAPEPGGTVLVTGGTGALGGLVACHLAAEHGVRRLVLAGRRGPAAPGAAELAARLRALGAEVRIAACDAADADALAELVEEVSAEGGLSGVVHAAGVLDDGIVDALTTERLDRVLRAKADAAWNLHELTMDLDLSMFVLFSSAAGVLGNPGQAAYAAANAFVDALAVHRRSLGLPAVSLAWGLWARETGMRGDLRDTDRSRLARTGVLPLSDGQGLAAFDAAAAADLPVVVPVRLDRSALRARSGDVPALLRGLVRAAPRRGRAGGPGPGLRARLDGLTRDAAAGVVSAAVRAAVAGVLGHARAEDVDVDRDFADLGFDSLSAVELRNRLRADTGLRLPASLVFDHATPAALAAAVHADLTG</sequence>
<dbReference type="Pfam" id="PF22953">
    <property type="entry name" value="SpnB_Rossmann"/>
    <property type="match status" value="1"/>
</dbReference>
<dbReference type="SUPFAM" id="SSF53901">
    <property type="entry name" value="Thiolase-like"/>
    <property type="match status" value="1"/>
</dbReference>
<name>A0A2P8CAW3_9ACTN</name>
<dbReference type="SMART" id="SM00827">
    <property type="entry name" value="PKS_AT"/>
    <property type="match status" value="1"/>
</dbReference>
<dbReference type="Pfam" id="PF16197">
    <property type="entry name" value="KAsynt_C_assoc"/>
    <property type="match status" value="1"/>
</dbReference>
<dbReference type="GO" id="GO:0031177">
    <property type="term" value="F:phosphopantetheine binding"/>
    <property type="evidence" value="ECO:0007669"/>
    <property type="project" value="InterPro"/>
</dbReference>
<dbReference type="PANTHER" id="PTHR43775:SF51">
    <property type="entry name" value="INACTIVE PHENOLPHTHIOCEROL SYNTHESIS POLYKETIDE SYNTHASE TYPE I PKS1-RELATED"/>
    <property type="match status" value="1"/>
</dbReference>
<evidence type="ECO:0000256" key="10">
    <source>
        <dbReference type="SAM" id="MobiDB-lite"/>
    </source>
</evidence>
<dbReference type="SUPFAM" id="SSF47336">
    <property type="entry name" value="ACP-like"/>
    <property type="match status" value="1"/>
</dbReference>
<keyword evidence="5 14" id="KW-0808">Transferase</keyword>
<dbReference type="InterPro" id="IPR014043">
    <property type="entry name" value="Acyl_transferase_dom"/>
</dbReference>
<evidence type="ECO:0000259" key="12">
    <source>
        <dbReference type="PROSITE" id="PS52004"/>
    </source>
</evidence>
<keyword evidence="15" id="KW-1185">Reference proteome</keyword>
<dbReference type="FunFam" id="1.10.1200.10:FF:000007">
    <property type="entry name" value="Probable polyketide synthase pks17"/>
    <property type="match status" value="1"/>
</dbReference>
<dbReference type="EMBL" id="PYGA01000044">
    <property type="protein sequence ID" value="PSK82109.1"/>
    <property type="molecule type" value="Genomic_DNA"/>
</dbReference>
<dbReference type="SMART" id="SM01294">
    <property type="entry name" value="PKS_PP_betabranch"/>
    <property type="match status" value="1"/>
</dbReference>
<dbReference type="PROSITE" id="PS52019">
    <property type="entry name" value="PKS_MFAS_DH"/>
    <property type="match status" value="1"/>
</dbReference>
<dbReference type="InterPro" id="IPR006162">
    <property type="entry name" value="Ppantetheine_attach_site"/>
</dbReference>